<proteinExistence type="predicted"/>
<gene>
    <name evidence="1" type="ORF">ACFFJH_02320</name>
</gene>
<protein>
    <submittedName>
        <fullName evidence="1">Uncharacterized protein</fullName>
    </submittedName>
</protein>
<organism evidence="1 2">
    <name type="scientific">Undibacterium danionis</name>
    <dbReference type="NCBI Taxonomy" id="1812100"/>
    <lineage>
        <taxon>Bacteria</taxon>
        <taxon>Pseudomonadati</taxon>
        <taxon>Pseudomonadota</taxon>
        <taxon>Betaproteobacteria</taxon>
        <taxon>Burkholderiales</taxon>
        <taxon>Oxalobacteraceae</taxon>
        <taxon>Undibacterium</taxon>
    </lineage>
</organism>
<keyword evidence="2" id="KW-1185">Reference proteome</keyword>
<reference evidence="1 2" key="1">
    <citation type="submission" date="2024-09" db="EMBL/GenBank/DDBJ databases">
        <authorList>
            <person name="Sun Q."/>
            <person name="Mori K."/>
        </authorList>
    </citation>
    <scope>NUCLEOTIDE SEQUENCE [LARGE SCALE GENOMIC DNA]</scope>
    <source>
        <strain evidence="1 2">CCM 8677</strain>
    </source>
</reference>
<evidence type="ECO:0000313" key="2">
    <source>
        <dbReference type="Proteomes" id="UP001589844"/>
    </source>
</evidence>
<dbReference type="EMBL" id="JBHLXJ010000002">
    <property type="protein sequence ID" value="MFC0348628.1"/>
    <property type="molecule type" value="Genomic_DNA"/>
</dbReference>
<evidence type="ECO:0000313" key="1">
    <source>
        <dbReference type="EMBL" id="MFC0348628.1"/>
    </source>
</evidence>
<accession>A0ABV6IA10</accession>
<dbReference type="RefSeq" id="WP_390209753.1">
    <property type="nucleotide sequence ID" value="NZ_JBHLXJ010000002.1"/>
</dbReference>
<name>A0ABV6IA10_9BURK</name>
<sequence>MQKYLEVWKGKYGEFTAPVPAKGLSSTDERRLVLNDLVNAILIEVPFVQGQGFAQAQAQHTANTQSILGHIQAAEAQNVDRRLKNSADWILNGGVTRIYAATPTGDSTRHGYQCRQSILSAWT</sequence>
<dbReference type="Proteomes" id="UP001589844">
    <property type="component" value="Unassembled WGS sequence"/>
</dbReference>
<comment type="caution">
    <text evidence="1">The sequence shown here is derived from an EMBL/GenBank/DDBJ whole genome shotgun (WGS) entry which is preliminary data.</text>
</comment>